<reference evidence="1 2" key="1">
    <citation type="submission" date="2018-03" db="EMBL/GenBank/DDBJ databases">
        <title>Genomic Encyclopedia of Archaeal and Bacterial Type Strains, Phase II (KMG-II): from individual species to whole genera.</title>
        <authorList>
            <person name="Goeker M."/>
        </authorList>
    </citation>
    <scope>NUCLEOTIDE SEQUENCE [LARGE SCALE GENOMIC DNA]</scope>
    <source>
        <strain evidence="1 2">DSM 100212</strain>
    </source>
</reference>
<keyword evidence="1" id="KW-0969">Cilium</keyword>
<evidence type="ECO:0000313" key="1">
    <source>
        <dbReference type="EMBL" id="PRY91560.1"/>
    </source>
</evidence>
<sequence length="196" mass="21550">MTIMHVLEDFAAPAPVIEADDQVSEVQLSSFEDGYNAGWADALKAQDGENRRITSGLAENLQDLSLSRAEIERQIFNDLETALLPMLGKIMGKVAHQNLGAIIVERILDATSRATKSDVVLRLHPSARERLEKLLSEDLDSIPLQDDEDLTPEQVCLSFGKNTQILNPSETVSEIETLLADFFENKTAKVSDGTQG</sequence>
<evidence type="ECO:0000313" key="2">
    <source>
        <dbReference type="Proteomes" id="UP000238392"/>
    </source>
</evidence>
<dbReference type="AlphaFoldDB" id="A0A2T0WXX9"/>
<proteinExistence type="predicted"/>
<keyword evidence="1" id="KW-0282">Flagellum</keyword>
<dbReference type="Proteomes" id="UP000238392">
    <property type="component" value="Unassembled WGS sequence"/>
</dbReference>
<protein>
    <submittedName>
        <fullName evidence="1">Flagellar assembly protein FliH</fullName>
    </submittedName>
</protein>
<dbReference type="OrthoDB" id="7870971at2"/>
<name>A0A2T0WXX9_9RHOB</name>
<comment type="caution">
    <text evidence="1">The sequence shown here is derived from an EMBL/GenBank/DDBJ whole genome shotgun (WGS) entry which is preliminary data.</text>
</comment>
<gene>
    <name evidence="1" type="ORF">CLV74_103144</name>
</gene>
<accession>A0A2T0WXX9</accession>
<organism evidence="1 2">
    <name type="scientific">Donghicola tyrosinivorans</name>
    <dbReference type="NCBI Taxonomy" id="1652492"/>
    <lineage>
        <taxon>Bacteria</taxon>
        <taxon>Pseudomonadati</taxon>
        <taxon>Pseudomonadota</taxon>
        <taxon>Alphaproteobacteria</taxon>
        <taxon>Rhodobacterales</taxon>
        <taxon>Roseobacteraceae</taxon>
        <taxon>Donghicola</taxon>
    </lineage>
</organism>
<dbReference type="RefSeq" id="WP_106263231.1">
    <property type="nucleotide sequence ID" value="NZ_PVTQ01000003.1"/>
</dbReference>
<dbReference type="EMBL" id="PVTQ01000003">
    <property type="protein sequence ID" value="PRY91560.1"/>
    <property type="molecule type" value="Genomic_DNA"/>
</dbReference>
<keyword evidence="1" id="KW-0966">Cell projection</keyword>
<keyword evidence="2" id="KW-1185">Reference proteome</keyword>